<feature type="domain" description="Glycoside hydrolase family 3 N-terminal" evidence="6">
    <location>
        <begin position="12"/>
        <end position="291"/>
    </location>
</feature>
<keyword evidence="8" id="KW-1185">Reference proteome</keyword>
<dbReference type="Proteomes" id="UP001501757">
    <property type="component" value="Unassembled WGS sequence"/>
</dbReference>
<dbReference type="PANTHER" id="PTHR30480:SF13">
    <property type="entry name" value="BETA-HEXOSAMINIDASE"/>
    <property type="match status" value="1"/>
</dbReference>
<comment type="caution">
    <text evidence="7">The sequence shown here is derived from an EMBL/GenBank/DDBJ whole genome shotgun (WGS) entry which is preliminary data.</text>
</comment>
<organism evidence="7 8">
    <name type="scientific">Bowmanella denitrificans</name>
    <dbReference type="NCBI Taxonomy" id="366582"/>
    <lineage>
        <taxon>Bacteria</taxon>
        <taxon>Pseudomonadati</taxon>
        <taxon>Pseudomonadota</taxon>
        <taxon>Gammaproteobacteria</taxon>
        <taxon>Alteromonadales</taxon>
        <taxon>Alteromonadaceae</taxon>
        <taxon>Bowmanella</taxon>
    </lineage>
</organism>
<evidence type="ECO:0000313" key="8">
    <source>
        <dbReference type="Proteomes" id="UP001501757"/>
    </source>
</evidence>
<evidence type="ECO:0000256" key="3">
    <source>
        <dbReference type="ARBA" id="ARBA00012663"/>
    </source>
</evidence>
<proteinExistence type="inferred from homology"/>
<sequence>MGPLMLDLAGHELSAEEKEIIDHPLVGGLMLTGRNIYDLKQLAELIQQVRQHARNKILVGLEQEGGNKQVLKSGLSPLPAMASLYRSAEGNLDKACELAQQLGWLLAAELLALDIDLCFGPVLDIHGHSPLVADRAFHSKSQHVIELAGHFAKGVHQAGMKTVGKHFPGLGYVQDAEQPVDKRSEAEIRNHDMRVFKALHEQGLLDAVMPAHVTYPAVDKLPACFSRRWLRDILRKELDFDGVVFSGNLSVMAAKSVKEFGDRAKQAMDAGCDMVQVCGHRDGAIQVLDALPSTYQASERLQALQKGPASDLTDLQRKAQWQSANRMVESLHAG</sequence>
<dbReference type="InterPro" id="IPR050226">
    <property type="entry name" value="NagZ_Beta-hexosaminidase"/>
</dbReference>
<evidence type="ECO:0000256" key="2">
    <source>
        <dbReference type="ARBA" id="ARBA00005336"/>
    </source>
</evidence>
<accession>A0ABP3GUP4</accession>
<evidence type="ECO:0000256" key="4">
    <source>
        <dbReference type="ARBA" id="ARBA00022801"/>
    </source>
</evidence>
<dbReference type="EMBL" id="BAAAEI010000010">
    <property type="protein sequence ID" value="GAA0355303.1"/>
    <property type="molecule type" value="Genomic_DNA"/>
</dbReference>
<evidence type="ECO:0000259" key="6">
    <source>
        <dbReference type="Pfam" id="PF00933"/>
    </source>
</evidence>
<comment type="catalytic activity">
    <reaction evidence="1">
        <text>Hydrolysis of terminal non-reducing N-acetyl-D-hexosamine residues in N-acetyl-beta-D-hexosaminides.</text>
        <dbReference type="EC" id="3.2.1.52"/>
    </reaction>
</comment>
<dbReference type="EC" id="3.2.1.52" evidence="3"/>
<dbReference type="InterPro" id="IPR001764">
    <property type="entry name" value="Glyco_hydro_3_N"/>
</dbReference>
<name>A0ABP3GUP4_9ALTE</name>
<evidence type="ECO:0000256" key="1">
    <source>
        <dbReference type="ARBA" id="ARBA00001231"/>
    </source>
</evidence>
<dbReference type="NCBIfam" id="NF003740">
    <property type="entry name" value="PRK05337.1"/>
    <property type="match status" value="1"/>
</dbReference>
<dbReference type="Gene3D" id="3.20.20.300">
    <property type="entry name" value="Glycoside hydrolase, family 3, N-terminal domain"/>
    <property type="match status" value="1"/>
</dbReference>
<dbReference type="Pfam" id="PF00933">
    <property type="entry name" value="Glyco_hydro_3"/>
    <property type="match status" value="1"/>
</dbReference>
<protein>
    <recommendedName>
        <fullName evidence="3">beta-N-acetylhexosaminidase</fullName>
        <ecNumber evidence="3">3.2.1.52</ecNumber>
    </recommendedName>
</protein>
<keyword evidence="4" id="KW-0378">Hydrolase</keyword>
<gene>
    <name evidence="7" type="primary">nagZ</name>
    <name evidence="7" type="ORF">GCM10009092_19470</name>
</gene>
<evidence type="ECO:0000256" key="5">
    <source>
        <dbReference type="ARBA" id="ARBA00023295"/>
    </source>
</evidence>
<dbReference type="InterPro" id="IPR036962">
    <property type="entry name" value="Glyco_hydro_3_N_sf"/>
</dbReference>
<evidence type="ECO:0000313" key="7">
    <source>
        <dbReference type="EMBL" id="GAA0355303.1"/>
    </source>
</evidence>
<reference evidence="8" key="1">
    <citation type="journal article" date="2019" name="Int. J. Syst. Evol. Microbiol.">
        <title>The Global Catalogue of Microorganisms (GCM) 10K type strain sequencing project: providing services to taxonomists for standard genome sequencing and annotation.</title>
        <authorList>
            <consortium name="The Broad Institute Genomics Platform"/>
            <consortium name="The Broad Institute Genome Sequencing Center for Infectious Disease"/>
            <person name="Wu L."/>
            <person name="Ma J."/>
        </authorList>
    </citation>
    <scope>NUCLEOTIDE SEQUENCE [LARGE SCALE GENOMIC DNA]</scope>
    <source>
        <strain evidence="8">JCM 13378</strain>
    </source>
</reference>
<dbReference type="InterPro" id="IPR017853">
    <property type="entry name" value="GH"/>
</dbReference>
<keyword evidence="5" id="KW-0326">Glycosidase</keyword>
<dbReference type="PANTHER" id="PTHR30480">
    <property type="entry name" value="BETA-HEXOSAMINIDASE-RELATED"/>
    <property type="match status" value="1"/>
</dbReference>
<comment type="similarity">
    <text evidence="2">Belongs to the glycosyl hydrolase 3 family.</text>
</comment>
<dbReference type="SUPFAM" id="SSF51445">
    <property type="entry name" value="(Trans)glycosidases"/>
    <property type="match status" value="1"/>
</dbReference>